<feature type="compositionally biased region" description="Basic and acidic residues" evidence="1">
    <location>
        <begin position="62"/>
        <end position="85"/>
    </location>
</feature>
<accession>A0A9Q3ETY3</accession>
<feature type="compositionally biased region" description="Basic and acidic residues" evidence="1">
    <location>
        <begin position="38"/>
        <end position="48"/>
    </location>
</feature>
<keyword evidence="3" id="KW-1185">Reference proteome</keyword>
<name>A0A9Q3ETY3_9BASI</name>
<gene>
    <name evidence="2" type="ORF">O181_067733</name>
</gene>
<feature type="compositionally biased region" description="Low complexity" evidence="1">
    <location>
        <begin position="86"/>
        <end position="106"/>
    </location>
</feature>
<reference evidence="2" key="1">
    <citation type="submission" date="2021-03" db="EMBL/GenBank/DDBJ databases">
        <title>Draft genome sequence of rust myrtle Austropuccinia psidii MF-1, a brazilian biotype.</title>
        <authorList>
            <person name="Quecine M.C."/>
            <person name="Pachon D.M.R."/>
            <person name="Bonatelli M.L."/>
            <person name="Correr F.H."/>
            <person name="Franceschini L.M."/>
            <person name="Leite T.F."/>
            <person name="Margarido G.R.A."/>
            <person name="Almeida C.A."/>
            <person name="Ferrarezi J.A."/>
            <person name="Labate C.A."/>
        </authorList>
    </citation>
    <scope>NUCLEOTIDE SEQUENCE</scope>
    <source>
        <strain evidence="2">MF-1</strain>
    </source>
</reference>
<dbReference type="AlphaFoldDB" id="A0A9Q3ETY3"/>
<feature type="compositionally biased region" description="Basic and acidic residues" evidence="1">
    <location>
        <begin position="164"/>
        <end position="173"/>
    </location>
</feature>
<sequence>MVFWLSCLCSGFESQADSRSETSAKSLYRHNELISSSEEVHGCRKEGGSSEGLDTNVLQRKSSTDKSFVEKPKHGVRGAEEEVGPRKGQQPSGSSPSLQKQKSASKSAKKGQENPKEQSAGQEKGKGKGQAQVEQALPAEQQNSQEREDSNGQCVQYGKSSDGIQKEGGGKNEPILSKEIDLVKLLNHFETCNKEMLANLKNSEYIEQKLGREILKVKETQKTIVGLKSINKYNILSLKQICARIESKFTLINQPDDNSISFTTKKLRESRIQVLNLENSTGHSVALFQQQLEKSDKERLELNKDIKSSINNISLNNEFPRQSTPILDINVLSLNNDLHHTISSNAEVDTACSFKDIPRLEEWKISSGEGEYNHMEFMKIIDMSKKKLTYHINT</sequence>
<feature type="compositionally biased region" description="Polar residues" evidence="1">
    <location>
        <begin position="52"/>
        <end position="61"/>
    </location>
</feature>
<dbReference type="OrthoDB" id="515971at2759"/>
<feature type="region of interest" description="Disordered" evidence="1">
    <location>
        <begin position="37"/>
        <end position="173"/>
    </location>
</feature>
<dbReference type="Proteomes" id="UP000765509">
    <property type="component" value="Unassembled WGS sequence"/>
</dbReference>
<organism evidence="2 3">
    <name type="scientific">Austropuccinia psidii MF-1</name>
    <dbReference type="NCBI Taxonomy" id="1389203"/>
    <lineage>
        <taxon>Eukaryota</taxon>
        <taxon>Fungi</taxon>
        <taxon>Dikarya</taxon>
        <taxon>Basidiomycota</taxon>
        <taxon>Pucciniomycotina</taxon>
        <taxon>Pucciniomycetes</taxon>
        <taxon>Pucciniales</taxon>
        <taxon>Sphaerophragmiaceae</taxon>
        <taxon>Austropuccinia</taxon>
    </lineage>
</organism>
<protein>
    <submittedName>
        <fullName evidence="2">Uncharacterized protein</fullName>
    </submittedName>
</protein>
<feature type="compositionally biased region" description="Polar residues" evidence="1">
    <location>
        <begin position="151"/>
        <end position="163"/>
    </location>
</feature>
<dbReference type="EMBL" id="AVOT02034018">
    <property type="protein sequence ID" value="MBW0528018.1"/>
    <property type="molecule type" value="Genomic_DNA"/>
</dbReference>
<evidence type="ECO:0000313" key="2">
    <source>
        <dbReference type="EMBL" id="MBW0528018.1"/>
    </source>
</evidence>
<evidence type="ECO:0000313" key="3">
    <source>
        <dbReference type="Proteomes" id="UP000765509"/>
    </source>
</evidence>
<proteinExistence type="predicted"/>
<comment type="caution">
    <text evidence="2">The sequence shown here is derived from an EMBL/GenBank/DDBJ whole genome shotgun (WGS) entry which is preliminary data.</text>
</comment>
<evidence type="ECO:0000256" key="1">
    <source>
        <dbReference type="SAM" id="MobiDB-lite"/>
    </source>
</evidence>